<accession>A0A6A7AYM0</accession>
<dbReference type="OrthoDB" id="5410873at2759"/>
<name>A0A6A7AYM0_9PLEO</name>
<dbReference type="AlphaFoldDB" id="A0A6A7AYM0"/>
<evidence type="ECO:0000313" key="1">
    <source>
        <dbReference type="EMBL" id="KAF2847924.1"/>
    </source>
</evidence>
<keyword evidence="2" id="KW-1185">Reference proteome</keyword>
<evidence type="ECO:0008006" key="3">
    <source>
        <dbReference type="Google" id="ProtNLM"/>
    </source>
</evidence>
<dbReference type="Proteomes" id="UP000799423">
    <property type="component" value="Unassembled WGS sequence"/>
</dbReference>
<organism evidence="1 2">
    <name type="scientific">Plenodomus tracheiphilus IPT5</name>
    <dbReference type="NCBI Taxonomy" id="1408161"/>
    <lineage>
        <taxon>Eukaryota</taxon>
        <taxon>Fungi</taxon>
        <taxon>Dikarya</taxon>
        <taxon>Ascomycota</taxon>
        <taxon>Pezizomycotina</taxon>
        <taxon>Dothideomycetes</taxon>
        <taxon>Pleosporomycetidae</taxon>
        <taxon>Pleosporales</taxon>
        <taxon>Pleosporineae</taxon>
        <taxon>Leptosphaeriaceae</taxon>
        <taxon>Plenodomus</taxon>
    </lineage>
</organism>
<evidence type="ECO:0000313" key="2">
    <source>
        <dbReference type="Proteomes" id="UP000799423"/>
    </source>
</evidence>
<sequence length="242" mass="26933">MASLLALSAELKLCIIEQLDLTSTSFITYGTTPSQDLLNLSRLPNLKQVTVQFACAKTADEDEDIYRSSYGIFKELETDEQVLESEKMFAFRSLMERSYRALSHTLAGSIKHLELKNVVAKKCSAWKLTEFHSMLQGLSSFTISVRGGDNGSGWQINPVKGYLNFISELDDTFFRHLSNVKHFKFAATRDAPPGIEGGMNNAALPLLGHHMPQLESLSLEHIFISGNLSAFIIAHCRTLESV</sequence>
<dbReference type="EMBL" id="MU006322">
    <property type="protein sequence ID" value="KAF2847924.1"/>
    <property type="molecule type" value="Genomic_DNA"/>
</dbReference>
<proteinExistence type="predicted"/>
<reference evidence="1" key="1">
    <citation type="submission" date="2020-01" db="EMBL/GenBank/DDBJ databases">
        <authorList>
            <consortium name="DOE Joint Genome Institute"/>
            <person name="Haridas S."/>
            <person name="Albert R."/>
            <person name="Binder M."/>
            <person name="Bloem J."/>
            <person name="Labutti K."/>
            <person name="Salamov A."/>
            <person name="Andreopoulos B."/>
            <person name="Baker S.E."/>
            <person name="Barry K."/>
            <person name="Bills G."/>
            <person name="Bluhm B.H."/>
            <person name="Cannon C."/>
            <person name="Castanera R."/>
            <person name="Culley D.E."/>
            <person name="Daum C."/>
            <person name="Ezra D."/>
            <person name="Gonzalez J.B."/>
            <person name="Henrissat B."/>
            <person name="Kuo A."/>
            <person name="Liang C."/>
            <person name="Lipzen A."/>
            <person name="Lutzoni F."/>
            <person name="Magnuson J."/>
            <person name="Mondo S."/>
            <person name="Nolan M."/>
            <person name="Ohm R."/>
            <person name="Pangilinan J."/>
            <person name="Park H.-J."/>
            <person name="Ramirez L."/>
            <person name="Alfaro M."/>
            <person name="Sun H."/>
            <person name="Tritt A."/>
            <person name="Yoshinaga Y."/>
            <person name="Zwiers L.-H."/>
            <person name="Turgeon B.G."/>
            <person name="Goodwin S.B."/>
            <person name="Spatafora J.W."/>
            <person name="Crous P.W."/>
            <person name="Grigoriev I.V."/>
        </authorList>
    </citation>
    <scope>NUCLEOTIDE SEQUENCE</scope>
    <source>
        <strain evidence="1">IPT5</strain>
    </source>
</reference>
<protein>
    <recommendedName>
        <fullName evidence="3">F-box domain-containing protein</fullName>
    </recommendedName>
</protein>
<gene>
    <name evidence="1" type="ORF">T440DRAFT_352362</name>
</gene>
<feature type="non-terminal residue" evidence="1">
    <location>
        <position position="242"/>
    </location>
</feature>